<dbReference type="InterPro" id="IPR002104">
    <property type="entry name" value="Integrase_catalytic"/>
</dbReference>
<evidence type="ECO:0000313" key="7">
    <source>
        <dbReference type="Proteomes" id="UP001570071"/>
    </source>
</evidence>
<dbReference type="Gene3D" id="1.10.443.10">
    <property type="entry name" value="Intergrase catalytic core"/>
    <property type="match status" value="1"/>
</dbReference>
<evidence type="ECO:0000256" key="4">
    <source>
        <dbReference type="ARBA" id="ARBA00023172"/>
    </source>
</evidence>
<comment type="similarity">
    <text evidence="1">Belongs to the 'phage' integrase family.</text>
</comment>
<feature type="domain" description="Tyr recombinase" evidence="5">
    <location>
        <begin position="369"/>
        <end position="567"/>
    </location>
</feature>
<evidence type="ECO:0000259" key="5">
    <source>
        <dbReference type="PROSITE" id="PS51898"/>
    </source>
</evidence>
<accession>A0ABV4N4R1</accession>
<evidence type="ECO:0000313" key="6">
    <source>
        <dbReference type="EMBL" id="MEZ8724428.1"/>
    </source>
</evidence>
<dbReference type="InterPro" id="IPR046668">
    <property type="entry name" value="DUF6538"/>
</dbReference>
<evidence type="ECO:0000256" key="1">
    <source>
        <dbReference type="ARBA" id="ARBA00008857"/>
    </source>
</evidence>
<keyword evidence="2" id="KW-0229">DNA integration</keyword>
<dbReference type="InterPro" id="IPR010998">
    <property type="entry name" value="Integrase_recombinase_N"/>
</dbReference>
<dbReference type="CDD" id="cd01184">
    <property type="entry name" value="INT_C_like_1"/>
    <property type="match status" value="1"/>
</dbReference>
<protein>
    <submittedName>
        <fullName evidence="6">DUF6538 domain-containing protein</fullName>
    </submittedName>
</protein>
<proteinExistence type="inferred from homology"/>
<evidence type="ECO:0000256" key="3">
    <source>
        <dbReference type="ARBA" id="ARBA00023125"/>
    </source>
</evidence>
<dbReference type="PANTHER" id="PTHR30349">
    <property type="entry name" value="PHAGE INTEGRASE-RELATED"/>
    <property type="match status" value="1"/>
</dbReference>
<dbReference type="InterPro" id="IPR050090">
    <property type="entry name" value="Tyrosine_recombinase_XerCD"/>
</dbReference>
<dbReference type="InterPro" id="IPR013762">
    <property type="entry name" value="Integrase-like_cat_sf"/>
</dbReference>
<dbReference type="InterPro" id="IPR011010">
    <property type="entry name" value="DNA_brk_join_enz"/>
</dbReference>
<dbReference type="EMBL" id="JBFSSG010000123">
    <property type="protein sequence ID" value="MEZ8724428.1"/>
    <property type="molecule type" value="Genomic_DNA"/>
</dbReference>
<dbReference type="Gene3D" id="1.10.150.130">
    <property type="match status" value="1"/>
</dbReference>
<keyword evidence="4" id="KW-0233">DNA recombination</keyword>
<dbReference type="Proteomes" id="UP001570071">
    <property type="component" value="Unassembled WGS sequence"/>
</dbReference>
<keyword evidence="7" id="KW-1185">Reference proteome</keyword>
<reference evidence="6 7" key="1">
    <citation type="journal article" date="2024" name="ISME J.">
        <title>Tailless and filamentous prophages are predominant in marine Vibrio.</title>
        <authorList>
            <person name="Steensen K."/>
            <person name="Seneca J."/>
            <person name="Bartlau N."/>
            <person name="Yu X.A."/>
            <person name="Hussain F.A."/>
            <person name="Polz M.F."/>
        </authorList>
    </citation>
    <scope>NUCLEOTIDE SEQUENCE [LARGE SCALE GENOMIC DNA]</scope>
    <source>
        <strain evidence="6 7">10N.239.312.F12</strain>
    </source>
</reference>
<dbReference type="RefSeq" id="WP_372126783.1">
    <property type="nucleotide sequence ID" value="NZ_JBFSSG010000123.1"/>
</dbReference>
<dbReference type="PROSITE" id="PS51898">
    <property type="entry name" value="TYR_RECOMBINASE"/>
    <property type="match status" value="1"/>
</dbReference>
<organism evidence="6 7">
    <name type="scientific">Vibrio pomeroyi</name>
    <dbReference type="NCBI Taxonomy" id="198832"/>
    <lineage>
        <taxon>Bacteria</taxon>
        <taxon>Pseudomonadati</taxon>
        <taxon>Pseudomonadota</taxon>
        <taxon>Gammaproteobacteria</taxon>
        <taxon>Vibrionales</taxon>
        <taxon>Vibrionaceae</taxon>
        <taxon>Vibrio</taxon>
    </lineage>
</organism>
<dbReference type="PANTHER" id="PTHR30349:SF41">
    <property type="entry name" value="INTEGRASE_RECOMBINASE PROTEIN MJ0367-RELATED"/>
    <property type="match status" value="1"/>
</dbReference>
<comment type="caution">
    <text evidence="6">The sequence shown here is derived from an EMBL/GenBank/DDBJ whole genome shotgun (WGS) entry which is preliminary data.</text>
</comment>
<dbReference type="SUPFAM" id="SSF56349">
    <property type="entry name" value="DNA breaking-rejoining enzymes"/>
    <property type="match status" value="1"/>
</dbReference>
<dbReference type="Pfam" id="PF20172">
    <property type="entry name" value="DUF6538"/>
    <property type="match status" value="1"/>
</dbReference>
<keyword evidence="3" id="KW-0238">DNA-binding</keyword>
<name>A0ABV4N4R1_9VIBR</name>
<evidence type="ECO:0000256" key="2">
    <source>
        <dbReference type="ARBA" id="ARBA00022908"/>
    </source>
</evidence>
<gene>
    <name evidence="6" type="ORF">AB6D66_25510</name>
</gene>
<sequence length="611" mass="70902">MKYLTQKKTGTWYFRYQVPFLYRRFFGNRREIKKSLGTTDKMAAYIKALKLESAVKERIMTIRHYLTLEAANELIATHTGATLMKIECAKEPMSELSKAYMTSMLAEIADERNLNTEDIDTLMSPMEYLYRSNSSPTHLANKALSDFELSPVDPLTWQTRQALTQVFQYARDAQTALQNSDNKSCDLIVEQLEETMRVVNSDPDIAKYLDSDPLPETHMTSATQHITAEPTDSRSILELFEEYKNEQAGSVNDRTLTASRAKCTVVSELLDHMPASQITRPEAVLVRDLLARLPKNKNKYSVFQGLKSKEAIDKNESLDNPYDCISSTTVTEYLEKTSSVFIWAKRYNYLTFNPFDRIKGAKKKSKAVDERDPYTQQQIITLFSTPIFTDNEMLHSYQYWSLLIALYSGARQNEIAQLFVDNIREIDGIWCFFFKETNDTQNFKNEASIRITPIHKRLIELGFLEFVATCNGRIFETGLPFYGERGYAKELSRWFNDKGKYKQKLGFKAGEKTDFHSFRHTVIDFYKQHTNLEERFVQAIVGHKNNAITFDRYGSDFKPSVLKPFVDLVNWDFLDIQPFSIEKHVKRTERELVKAARRQAQNIKKNKEHNH</sequence>